<keyword evidence="2" id="KW-0966">Cell projection</keyword>
<dbReference type="PANTHER" id="PTHR30531">
    <property type="entry name" value="FLAGELLAR BIOSYNTHETIC PROTEIN FLHB"/>
    <property type="match status" value="1"/>
</dbReference>
<dbReference type="Pfam" id="PF01312">
    <property type="entry name" value="Bac_export_2"/>
    <property type="match status" value="1"/>
</dbReference>
<dbReference type="GO" id="GO:0009306">
    <property type="term" value="P:protein secretion"/>
    <property type="evidence" value="ECO:0007669"/>
    <property type="project" value="InterPro"/>
</dbReference>
<dbReference type="Proteomes" id="UP000001366">
    <property type="component" value="Chromosome"/>
</dbReference>
<sequence length="92" mass="10694">MKEIKKAVALRYDREKNDAPEVVAKGQGLIAERIVEIAREYGIEIKQDRELVQILSQLDIKQEIPPELYKAVAEILIFIYRKKKKIKSGEKK</sequence>
<dbReference type="Gene3D" id="3.40.1690.10">
    <property type="entry name" value="secretion proteins EscU"/>
    <property type="match status" value="1"/>
</dbReference>
<organism evidence="2 3">
    <name type="scientific">Persephonella marina (strain DSM 14350 / EX-H1)</name>
    <dbReference type="NCBI Taxonomy" id="123214"/>
    <lineage>
        <taxon>Bacteria</taxon>
        <taxon>Pseudomonadati</taxon>
        <taxon>Aquificota</taxon>
        <taxon>Aquificia</taxon>
        <taxon>Aquificales</taxon>
        <taxon>Hydrogenothermaceae</taxon>
        <taxon>Persephonella</taxon>
    </lineage>
</organism>
<dbReference type="eggNOG" id="COG2257">
    <property type="taxonomic scope" value="Bacteria"/>
</dbReference>
<keyword evidence="2" id="KW-0969">Cilium</keyword>
<keyword evidence="3" id="KW-1185">Reference proteome</keyword>
<comment type="similarity">
    <text evidence="1">Belongs to the type III secretion exporter family.</text>
</comment>
<dbReference type="PaxDb" id="123214-PERMA_0112"/>
<dbReference type="RefSeq" id="WP_012676730.1">
    <property type="nucleotide sequence ID" value="NC_012440.1"/>
</dbReference>
<evidence type="ECO:0000313" key="3">
    <source>
        <dbReference type="Proteomes" id="UP000001366"/>
    </source>
</evidence>
<dbReference type="STRING" id="123214.PERMA_0112"/>
<proteinExistence type="inferred from homology"/>
<dbReference type="SUPFAM" id="SSF160544">
    <property type="entry name" value="EscU C-terminal domain-like"/>
    <property type="match status" value="1"/>
</dbReference>
<dbReference type="HOGENOM" id="CLU_041013_4_2_0"/>
<reference evidence="2 3" key="1">
    <citation type="journal article" date="2009" name="J. Bacteriol.">
        <title>Complete and draft genome sequences of six members of the Aquificales.</title>
        <authorList>
            <person name="Reysenbach A.L."/>
            <person name="Hamamura N."/>
            <person name="Podar M."/>
            <person name="Griffiths E."/>
            <person name="Ferreira S."/>
            <person name="Hochstein R."/>
            <person name="Heidelberg J."/>
            <person name="Johnson J."/>
            <person name="Mead D."/>
            <person name="Pohorille A."/>
            <person name="Sarmiento M."/>
            <person name="Schweighofer K."/>
            <person name="Seshadri R."/>
            <person name="Voytek M.A."/>
        </authorList>
    </citation>
    <scope>NUCLEOTIDE SEQUENCE [LARGE SCALE GENOMIC DNA]</scope>
    <source>
        <strain evidence="3">DSM 14350 / EX-H1</strain>
    </source>
</reference>
<evidence type="ECO:0000313" key="2">
    <source>
        <dbReference type="EMBL" id="ACO04492.1"/>
    </source>
</evidence>
<keyword evidence="2" id="KW-0282">Flagellum</keyword>
<evidence type="ECO:0000256" key="1">
    <source>
        <dbReference type="ARBA" id="ARBA00010690"/>
    </source>
</evidence>
<name>C0QT95_PERMH</name>
<dbReference type="GO" id="GO:0005886">
    <property type="term" value="C:plasma membrane"/>
    <property type="evidence" value="ECO:0007669"/>
    <property type="project" value="TreeGrafter"/>
</dbReference>
<gene>
    <name evidence="2" type="ordered locus">PERMA_0112</name>
</gene>
<dbReference type="AlphaFoldDB" id="C0QT95"/>
<dbReference type="KEGG" id="pmx:PERMA_0112"/>
<dbReference type="InterPro" id="IPR006135">
    <property type="entry name" value="T3SS_substrate_exporter"/>
</dbReference>
<dbReference type="EMBL" id="CP001230">
    <property type="protein sequence ID" value="ACO04492.1"/>
    <property type="molecule type" value="Genomic_DNA"/>
</dbReference>
<dbReference type="PANTHER" id="PTHR30531:SF12">
    <property type="entry name" value="FLAGELLAR BIOSYNTHETIC PROTEIN FLHB"/>
    <property type="match status" value="1"/>
</dbReference>
<dbReference type="OrthoDB" id="5244399at2"/>
<protein>
    <submittedName>
        <fullName evidence="2">Flagellar biosynthetic protein FlhB</fullName>
    </submittedName>
</protein>
<accession>C0QT95</accession>
<dbReference type="InterPro" id="IPR029025">
    <property type="entry name" value="T3SS_substrate_exporter_C"/>
</dbReference>